<keyword evidence="5" id="KW-1185">Reference proteome</keyword>
<evidence type="ECO:0000256" key="1">
    <source>
        <dbReference type="ARBA" id="ARBA00022786"/>
    </source>
</evidence>
<evidence type="ECO:0000313" key="5">
    <source>
        <dbReference type="Proteomes" id="UP000248423"/>
    </source>
</evidence>
<reference evidence="4 5" key="1">
    <citation type="submission" date="2018-02" db="EMBL/GenBank/DDBJ databases">
        <title>The genomes of Aspergillus section Nigri reveals drivers in fungal speciation.</title>
        <authorList>
            <consortium name="DOE Joint Genome Institute"/>
            <person name="Vesth T.C."/>
            <person name="Nybo J."/>
            <person name="Theobald S."/>
            <person name="Brandl J."/>
            <person name="Frisvad J.C."/>
            <person name="Nielsen K.F."/>
            <person name="Lyhne E.K."/>
            <person name="Kogle M.E."/>
            <person name="Kuo A."/>
            <person name="Riley R."/>
            <person name="Clum A."/>
            <person name="Nolan M."/>
            <person name="Lipzen A."/>
            <person name="Salamov A."/>
            <person name="Henrissat B."/>
            <person name="Wiebenga A."/>
            <person name="De vries R.P."/>
            <person name="Grigoriev I.V."/>
            <person name="Mortensen U.H."/>
            <person name="Andersen M.R."/>
            <person name="Baker S.E."/>
        </authorList>
    </citation>
    <scope>NUCLEOTIDE SEQUENCE [LARGE SCALE GENOMIC DNA]</scope>
    <source>
        <strain evidence="4 5">CBS 121057</strain>
    </source>
</reference>
<dbReference type="GO" id="GO:0031624">
    <property type="term" value="F:ubiquitin conjugating enzyme binding"/>
    <property type="evidence" value="ECO:0007669"/>
    <property type="project" value="TreeGrafter"/>
</dbReference>
<sequence length="269" mass="30660">MPPYSSVQKQQIMQFVNLTQAKDTSAAKFLKAARWNLEEAIDAYFQSPSGAGASTSALNKVFDSYRDSPADNPDGIGIEGAMKYYGDIEVGLDEVACLGIAELLKSPSMGEFTREGFLNGWRAAGCDSVGKMITHAADIRERIPIQPDLFRRVYRFTFPLCRMQGQRNLQFEIAAEQWRLFFTPQNGGVQWNTATTPWLDWWIEFLEERGKRPVNKDLWEQVEVFMRKTQDDEAFGWWTADGAWPGALDDFVEWVQKKRGKNSEAMDVE</sequence>
<dbReference type="InterPro" id="IPR005176">
    <property type="entry name" value="PONY_dom"/>
</dbReference>
<proteinExistence type="predicted"/>
<keyword evidence="1" id="KW-0833">Ubl conjugation pathway</keyword>
<evidence type="ECO:0000256" key="2">
    <source>
        <dbReference type="RuleBase" id="RU410713"/>
    </source>
</evidence>
<gene>
    <name evidence="4" type="ORF">BO78DRAFT_399045</name>
</gene>
<dbReference type="Gene3D" id="1.10.238.10">
    <property type="entry name" value="EF-hand"/>
    <property type="match status" value="1"/>
</dbReference>
<dbReference type="EMBL" id="KZ826370">
    <property type="protein sequence ID" value="PYI04366.1"/>
    <property type="molecule type" value="Genomic_DNA"/>
</dbReference>
<dbReference type="OrthoDB" id="27198at2759"/>
<dbReference type="FunFam" id="1.10.238.10:FF:000592">
    <property type="entry name" value="Defective in cullin neddylation protein"/>
    <property type="match status" value="1"/>
</dbReference>
<feature type="domain" description="DCUN1" evidence="3">
    <location>
        <begin position="53"/>
        <end position="256"/>
    </location>
</feature>
<dbReference type="Pfam" id="PF03556">
    <property type="entry name" value="Cullin_binding"/>
    <property type="match status" value="1"/>
</dbReference>
<dbReference type="InterPro" id="IPR042460">
    <property type="entry name" value="DCN1-like_PONY"/>
</dbReference>
<dbReference type="GO" id="GO:0045116">
    <property type="term" value="P:protein neddylation"/>
    <property type="evidence" value="ECO:0007669"/>
    <property type="project" value="TreeGrafter"/>
</dbReference>
<dbReference type="GO" id="GO:0000151">
    <property type="term" value="C:ubiquitin ligase complex"/>
    <property type="evidence" value="ECO:0007669"/>
    <property type="project" value="TreeGrafter"/>
</dbReference>
<dbReference type="PROSITE" id="PS51229">
    <property type="entry name" value="DCUN1"/>
    <property type="match status" value="1"/>
</dbReference>
<dbReference type="Pfam" id="PF14555">
    <property type="entry name" value="UBA_4"/>
    <property type="match status" value="1"/>
</dbReference>
<dbReference type="InterPro" id="IPR009060">
    <property type="entry name" value="UBA-like_sf"/>
</dbReference>
<dbReference type="InterPro" id="IPR014764">
    <property type="entry name" value="DCN-prot"/>
</dbReference>
<dbReference type="Gene3D" id="1.10.8.10">
    <property type="entry name" value="DNA helicase RuvA subunit, C-terminal domain"/>
    <property type="match status" value="1"/>
</dbReference>
<dbReference type="SUPFAM" id="SSF46934">
    <property type="entry name" value="UBA-like"/>
    <property type="match status" value="1"/>
</dbReference>
<dbReference type="PANTHER" id="PTHR12281">
    <property type="entry name" value="RP42 RELATED"/>
    <property type="match status" value="1"/>
</dbReference>
<evidence type="ECO:0000313" key="4">
    <source>
        <dbReference type="EMBL" id="PYI04366.1"/>
    </source>
</evidence>
<dbReference type="PANTHER" id="PTHR12281:SF31">
    <property type="entry name" value="DCN1-LIKE PROTEIN 3"/>
    <property type="match status" value="1"/>
</dbReference>
<comment type="function">
    <text evidence="2">Neddylation of cullins play an essential role in the regulation of SCF-type complexes activity.</text>
</comment>
<dbReference type="STRING" id="1448318.A0A319E2R6"/>
<accession>A0A319E2R6</accession>
<dbReference type="AlphaFoldDB" id="A0A319E2R6"/>
<name>A0A319E2R6_ASPSB</name>
<dbReference type="Gene3D" id="1.10.238.200">
    <property type="entry name" value="Cullin, PONY binding domain"/>
    <property type="match status" value="1"/>
</dbReference>
<organism evidence="4 5">
    <name type="scientific">Aspergillus sclerotiicarbonarius (strain CBS 121057 / IBT 28362)</name>
    <dbReference type="NCBI Taxonomy" id="1448318"/>
    <lineage>
        <taxon>Eukaryota</taxon>
        <taxon>Fungi</taxon>
        <taxon>Dikarya</taxon>
        <taxon>Ascomycota</taxon>
        <taxon>Pezizomycotina</taxon>
        <taxon>Eurotiomycetes</taxon>
        <taxon>Eurotiomycetidae</taxon>
        <taxon>Eurotiales</taxon>
        <taxon>Aspergillaceae</taxon>
        <taxon>Aspergillus</taxon>
        <taxon>Aspergillus subgen. Circumdati</taxon>
    </lineage>
</organism>
<evidence type="ECO:0000259" key="3">
    <source>
        <dbReference type="PROSITE" id="PS51229"/>
    </source>
</evidence>
<dbReference type="GO" id="GO:0097602">
    <property type="term" value="F:cullin family protein binding"/>
    <property type="evidence" value="ECO:0007669"/>
    <property type="project" value="TreeGrafter"/>
</dbReference>
<dbReference type="GO" id="GO:0032182">
    <property type="term" value="F:ubiquitin-like protein binding"/>
    <property type="evidence" value="ECO:0007669"/>
    <property type="project" value="TreeGrafter"/>
</dbReference>
<dbReference type="VEuPathDB" id="FungiDB:BO78DRAFT_399045"/>
<dbReference type="CDD" id="cd14350">
    <property type="entry name" value="UBA_DCNL"/>
    <property type="match status" value="1"/>
</dbReference>
<protein>
    <recommendedName>
        <fullName evidence="2">Defective in cullin neddylation protein</fullName>
    </recommendedName>
</protein>
<dbReference type="Proteomes" id="UP000248423">
    <property type="component" value="Unassembled WGS sequence"/>
</dbReference>